<dbReference type="EMBL" id="AGZR01000006">
    <property type="protein sequence ID" value="EPD32796.1"/>
    <property type="molecule type" value="Genomic_DNA"/>
</dbReference>
<organism evidence="2 3">
    <name type="scientific">Propionimicrobium lymphophilum ACS-093-V-SCH5</name>
    <dbReference type="NCBI Taxonomy" id="883161"/>
    <lineage>
        <taxon>Bacteria</taxon>
        <taxon>Bacillati</taxon>
        <taxon>Actinomycetota</taxon>
        <taxon>Actinomycetes</taxon>
        <taxon>Propionibacteriales</taxon>
        <taxon>Propionibacteriaceae</taxon>
        <taxon>Propionimicrobium</taxon>
    </lineage>
</organism>
<sequence length="186" mass="19876">MNEIDTGRVLADFQRARLKRSLLLRGLLFAAICMVLGAVCGIIWNLLVTPPAFVIAQDGSAILTEAAAGKIFKSDLVNVFIGLIVGGAIGTISWAFFRVRGLLSIIAAIFGALCSGLLCWVVGFLLGPRDFSYRVAEAAIGVEVPVDFTLRSPSILAVWVFGALLAVVLFSAFENSPESTRAKRSE</sequence>
<keyword evidence="1" id="KW-1133">Transmembrane helix</keyword>
<feature type="transmembrane region" description="Helical" evidence="1">
    <location>
        <begin position="22"/>
        <end position="44"/>
    </location>
</feature>
<feature type="transmembrane region" description="Helical" evidence="1">
    <location>
        <begin position="76"/>
        <end position="97"/>
    </location>
</feature>
<reference evidence="2 3" key="1">
    <citation type="submission" date="2013-04" db="EMBL/GenBank/DDBJ databases">
        <title>The Genome Sequence of Propionimicrobium lymphophilum ACS-093-V-SCH5.</title>
        <authorList>
            <consortium name="The Broad Institute Genomics Platform"/>
            <person name="Earl A."/>
            <person name="Ward D."/>
            <person name="Feldgarden M."/>
            <person name="Gevers D."/>
            <person name="Saerens B."/>
            <person name="Vaneechoutte M."/>
            <person name="Walker B."/>
            <person name="Young S."/>
            <person name="Zeng Q."/>
            <person name="Gargeya S."/>
            <person name="Fitzgerald M."/>
            <person name="Haas B."/>
            <person name="Abouelleil A."/>
            <person name="Allen A.W."/>
            <person name="Alvarado L."/>
            <person name="Arachchi H.M."/>
            <person name="Berlin A.M."/>
            <person name="Chapman S.B."/>
            <person name="Gainer-Dewar J."/>
            <person name="Goldberg J."/>
            <person name="Griggs A."/>
            <person name="Gujja S."/>
            <person name="Hansen M."/>
            <person name="Howarth C."/>
            <person name="Imamovic A."/>
            <person name="Ireland A."/>
            <person name="Larimer J."/>
            <person name="McCowan C."/>
            <person name="Murphy C."/>
            <person name="Pearson M."/>
            <person name="Poon T.W."/>
            <person name="Priest M."/>
            <person name="Roberts A."/>
            <person name="Saif S."/>
            <person name="Shea T."/>
            <person name="Sisk P."/>
            <person name="Sykes S."/>
            <person name="Wortman J."/>
            <person name="Nusbaum C."/>
            <person name="Birren B."/>
        </authorList>
    </citation>
    <scope>NUCLEOTIDE SEQUENCE [LARGE SCALE GENOMIC DNA]</scope>
    <source>
        <strain evidence="2 3">ACS-093-V-SCH5</strain>
    </source>
</reference>
<comment type="caution">
    <text evidence="2">The sequence shown here is derived from an EMBL/GenBank/DDBJ whole genome shotgun (WGS) entry which is preliminary data.</text>
</comment>
<proteinExistence type="predicted"/>
<feature type="transmembrane region" description="Helical" evidence="1">
    <location>
        <begin position="154"/>
        <end position="173"/>
    </location>
</feature>
<evidence type="ECO:0000256" key="1">
    <source>
        <dbReference type="SAM" id="Phobius"/>
    </source>
</evidence>
<evidence type="ECO:0000313" key="2">
    <source>
        <dbReference type="EMBL" id="EPD32796.1"/>
    </source>
</evidence>
<dbReference type="OrthoDB" id="3831168at2"/>
<keyword evidence="1" id="KW-0812">Transmembrane</keyword>
<name>S2W0Y8_9ACTN</name>
<dbReference type="RefSeq" id="WP_016455936.1">
    <property type="nucleotide sequence ID" value="NZ_KE150269.1"/>
</dbReference>
<feature type="transmembrane region" description="Helical" evidence="1">
    <location>
        <begin position="102"/>
        <end position="126"/>
    </location>
</feature>
<dbReference type="AlphaFoldDB" id="S2W0Y8"/>
<keyword evidence="1" id="KW-0472">Membrane</keyword>
<dbReference type="HOGENOM" id="CLU_122376_0_0_11"/>
<dbReference type="STRING" id="883161.HMPREF9306_01103"/>
<gene>
    <name evidence="2" type="ORF">HMPREF9306_01103</name>
</gene>
<evidence type="ECO:0000313" key="3">
    <source>
        <dbReference type="Proteomes" id="UP000014417"/>
    </source>
</evidence>
<accession>S2W0Y8</accession>
<protein>
    <submittedName>
        <fullName evidence="2">Uncharacterized protein</fullName>
    </submittedName>
</protein>
<keyword evidence="3" id="KW-1185">Reference proteome</keyword>
<dbReference type="Proteomes" id="UP000014417">
    <property type="component" value="Unassembled WGS sequence"/>
</dbReference>